<gene>
    <name evidence="1" type="ORF">NCTC10975_00717</name>
</gene>
<dbReference type="EMBL" id="UAUE01000003">
    <property type="protein sequence ID" value="SPY94377.1"/>
    <property type="molecule type" value="Genomic_DNA"/>
</dbReference>
<protein>
    <submittedName>
        <fullName evidence="1">Uncharacterized protein</fullName>
    </submittedName>
</protein>
<sequence>MKTILICVWFSLLNLLAQTVGLMWPICSQIALMMVSTATSAVILQVVPVKYQLLGSLNQIKGYMEDATNATAGVFVTRPWAVTRLTGI</sequence>
<name>A0A2X2BED3_PROMI</name>
<dbReference type="AlphaFoldDB" id="A0A2X2BED3"/>
<dbReference type="Proteomes" id="UP000251485">
    <property type="component" value="Unassembled WGS sequence"/>
</dbReference>
<proteinExistence type="predicted"/>
<accession>A0A2X2BED3</accession>
<reference evidence="1 2" key="1">
    <citation type="submission" date="2018-06" db="EMBL/GenBank/DDBJ databases">
        <authorList>
            <consortium name="Pathogen Informatics"/>
            <person name="Doyle S."/>
        </authorList>
    </citation>
    <scope>NUCLEOTIDE SEQUENCE [LARGE SCALE GENOMIC DNA]</scope>
    <source>
        <strain evidence="1 2">NCTC10975</strain>
    </source>
</reference>
<evidence type="ECO:0000313" key="2">
    <source>
        <dbReference type="Proteomes" id="UP000251485"/>
    </source>
</evidence>
<evidence type="ECO:0000313" key="1">
    <source>
        <dbReference type="EMBL" id="SPY94377.1"/>
    </source>
</evidence>
<organism evidence="1 2">
    <name type="scientific">Proteus mirabilis</name>
    <dbReference type="NCBI Taxonomy" id="584"/>
    <lineage>
        <taxon>Bacteria</taxon>
        <taxon>Pseudomonadati</taxon>
        <taxon>Pseudomonadota</taxon>
        <taxon>Gammaproteobacteria</taxon>
        <taxon>Enterobacterales</taxon>
        <taxon>Morganellaceae</taxon>
        <taxon>Proteus</taxon>
    </lineage>
</organism>